<dbReference type="SMART" id="SM00418">
    <property type="entry name" value="HTH_ARSR"/>
    <property type="match status" value="1"/>
</dbReference>
<dbReference type="OrthoDB" id="9798835at2"/>
<dbReference type="GO" id="GO:0003677">
    <property type="term" value="F:DNA binding"/>
    <property type="evidence" value="ECO:0007669"/>
    <property type="project" value="UniProtKB-KW"/>
</dbReference>
<dbReference type="GO" id="GO:0003700">
    <property type="term" value="F:DNA-binding transcription factor activity"/>
    <property type="evidence" value="ECO:0007669"/>
    <property type="project" value="InterPro"/>
</dbReference>
<dbReference type="AlphaFoldDB" id="A0A1X7IP87"/>
<evidence type="ECO:0000313" key="5">
    <source>
        <dbReference type="EMBL" id="SMG16825.1"/>
    </source>
</evidence>
<gene>
    <name evidence="5" type="ORF">SAMN06295981_0843</name>
</gene>
<dbReference type="PANTHER" id="PTHR33154">
    <property type="entry name" value="TRANSCRIPTIONAL REGULATOR, ARSR FAMILY"/>
    <property type="match status" value="1"/>
</dbReference>
<dbReference type="RefSeq" id="WP_085548993.1">
    <property type="nucleotide sequence ID" value="NZ_FXAR01000002.1"/>
</dbReference>
<dbReference type="STRING" id="1610489.SAMN06295981_0843"/>
<accession>A0A1X7IP87</accession>
<dbReference type="InterPro" id="IPR036390">
    <property type="entry name" value="WH_DNA-bd_sf"/>
</dbReference>
<protein>
    <submittedName>
        <fullName evidence="5">Transcriptional regulator, ArsR family</fullName>
    </submittedName>
</protein>
<dbReference type="PRINTS" id="PR00778">
    <property type="entry name" value="HTHARSR"/>
</dbReference>
<dbReference type="InterPro" id="IPR051081">
    <property type="entry name" value="HTH_MetalResp_TranReg"/>
</dbReference>
<dbReference type="Proteomes" id="UP000193309">
    <property type="component" value="Unassembled WGS sequence"/>
</dbReference>
<dbReference type="SUPFAM" id="SSF46785">
    <property type="entry name" value="Winged helix' DNA-binding domain"/>
    <property type="match status" value="1"/>
</dbReference>
<dbReference type="InterPro" id="IPR001845">
    <property type="entry name" value="HTH_ArsR_DNA-bd_dom"/>
</dbReference>
<dbReference type="Pfam" id="PF01022">
    <property type="entry name" value="HTH_5"/>
    <property type="match status" value="1"/>
</dbReference>
<dbReference type="PROSITE" id="PS50987">
    <property type="entry name" value="HTH_ARSR_2"/>
    <property type="match status" value="1"/>
</dbReference>
<name>A0A1X7IP87_9CORY</name>
<dbReference type="PANTHER" id="PTHR33154:SF18">
    <property type="entry name" value="ARSENICAL RESISTANCE OPERON REPRESSOR"/>
    <property type="match status" value="1"/>
</dbReference>
<proteinExistence type="predicted"/>
<organism evidence="5 6">
    <name type="scientific">Corynebacterium pollutisoli</name>
    <dbReference type="NCBI Taxonomy" id="1610489"/>
    <lineage>
        <taxon>Bacteria</taxon>
        <taxon>Bacillati</taxon>
        <taxon>Actinomycetota</taxon>
        <taxon>Actinomycetes</taxon>
        <taxon>Mycobacteriales</taxon>
        <taxon>Corynebacteriaceae</taxon>
        <taxon>Corynebacterium</taxon>
    </lineage>
</organism>
<keyword evidence="6" id="KW-1185">Reference proteome</keyword>
<keyword evidence="2" id="KW-0238">DNA-binding</keyword>
<evidence type="ECO:0000313" key="6">
    <source>
        <dbReference type="Proteomes" id="UP000193309"/>
    </source>
</evidence>
<dbReference type="NCBIfam" id="NF033788">
    <property type="entry name" value="HTH_metalloreg"/>
    <property type="match status" value="1"/>
</dbReference>
<reference evidence="6" key="1">
    <citation type="submission" date="2017-04" db="EMBL/GenBank/DDBJ databases">
        <authorList>
            <person name="Varghese N."/>
            <person name="Submissions S."/>
        </authorList>
    </citation>
    <scope>NUCLEOTIDE SEQUENCE [LARGE SCALE GENOMIC DNA]</scope>
    <source>
        <strain evidence="6">VDS</strain>
    </source>
</reference>
<dbReference type="EMBL" id="FXAR01000002">
    <property type="protein sequence ID" value="SMG16825.1"/>
    <property type="molecule type" value="Genomic_DNA"/>
</dbReference>
<dbReference type="InterPro" id="IPR012318">
    <property type="entry name" value="HTH_CRP"/>
</dbReference>
<feature type="domain" description="HTH arsR-type" evidence="4">
    <location>
        <begin position="12"/>
        <end position="104"/>
    </location>
</feature>
<dbReference type="InterPro" id="IPR036388">
    <property type="entry name" value="WH-like_DNA-bd_sf"/>
</dbReference>
<dbReference type="InterPro" id="IPR011991">
    <property type="entry name" value="ArsR-like_HTH"/>
</dbReference>
<sequence length="104" mass="11277">MNDCCALNSGPLSDDEAAHYAKLFSCVAEPARLRILTEIAGCGCDPVTVNELAERIGLSQPTVSHHLKKLTECGLIDREQQGRTVTHTVVPEAFAELRGVLQMD</sequence>
<keyword evidence="3" id="KW-0804">Transcription</keyword>
<dbReference type="SMART" id="SM00419">
    <property type="entry name" value="HTH_CRP"/>
    <property type="match status" value="1"/>
</dbReference>
<evidence type="ECO:0000259" key="4">
    <source>
        <dbReference type="PROSITE" id="PS50987"/>
    </source>
</evidence>
<dbReference type="Gene3D" id="1.10.10.10">
    <property type="entry name" value="Winged helix-like DNA-binding domain superfamily/Winged helix DNA-binding domain"/>
    <property type="match status" value="1"/>
</dbReference>
<keyword evidence="1" id="KW-0805">Transcription regulation</keyword>
<dbReference type="CDD" id="cd00090">
    <property type="entry name" value="HTH_ARSR"/>
    <property type="match status" value="1"/>
</dbReference>
<evidence type="ECO:0000256" key="2">
    <source>
        <dbReference type="ARBA" id="ARBA00023125"/>
    </source>
</evidence>
<evidence type="ECO:0000256" key="1">
    <source>
        <dbReference type="ARBA" id="ARBA00023015"/>
    </source>
</evidence>
<evidence type="ECO:0000256" key="3">
    <source>
        <dbReference type="ARBA" id="ARBA00023163"/>
    </source>
</evidence>